<name>A0A2C6L268_9APIC</name>
<reference evidence="2 3" key="1">
    <citation type="journal article" date="2017" name="Int. J. Parasitol.">
        <title>The genome of the protozoan parasite Cystoisospora suis and a reverse vaccinology approach to identify vaccine candidates.</title>
        <authorList>
            <person name="Palmieri N."/>
            <person name="Shrestha A."/>
            <person name="Ruttkowski B."/>
            <person name="Beck T."/>
            <person name="Vogl C."/>
            <person name="Tomley F."/>
            <person name="Blake D.P."/>
            <person name="Joachim A."/>
        </authorList>
    </citation>
    <scope>NUCLEOTIDE SEQUENCE [LARGE SCALE GENOMIC DNA]</scope>
    <source>
        <strain evidence="2 3">Wien I</strain>
    </source>
</reference>
<dbReference type="GeneID" id="94427397"/>
<evidence type="ECO:0000313" key="3">
    <source>
        <dbReference type="Proteomes" id="UP000221165"/>
    </source>
</evidence>
<feature type="chain" id="PRO_5012225921" evidence="1">
    <location>
        <begin position="20"/>
        <end position="459"/>
    </location>
</feature>
<dbReference type="InterPro" id="IPR008117">
    <property type="entry name" value="Microneme_MIC1"/>
</dbReference>
<dbReference type="InterPro" id="IPR019562">
    <property type="entry name" value="Micronemal-adhesive-rpt_sia-bd"/>
</dbReference>
<dbReference type="Proteomes" id="UP000221165">
    <property type="component" value="Unassembled WGS sequence"/>
</dbReference>
<feature type="signal peptide" evidence="1">
    <location>
        <begin position="1"/>
        <end position="19"/>
    </location>
</feature>
<dbReference type="OrthoDB" id="328597at2759"/>
<organism evidence="2 3">
    <name type="scientific">Cystoisospora suis</name>
    <dbReference type="NCBI Taxonomy" id="483139"/>
    <lineage>
        <taxon>Eukaryota</taxon>
        <taxon>Sar</taxon>
        <taxon>Alveolata</taxon>
        <taxon>Apicomplexa</taxon>
        <taxon>Conoidasida</taxon>
        <taxon>Coccidia</taxon>
        <taxon>Eucoccidiorida</taxon>
        <taxon>Eimeriorina</taxon>
        <taxon>Sarcocystidae</taxon>
        <taxon>Cystoisospora</taxon>
    </lineage>
</organism>
<proteinExistence type="predicted"/>
<dbReference type="Pfam" id="PF10564">
    <property type="entry name" value="MAR_sialic_bdg"/>
    <property type="match status" value="3"/>
</dbReference>
<keyword evidence="1" id="KW-0732">Signal</keyword>
<comment type="caution">
    <text evidence="2">The sequence shown here is derived from an EMBL/GenBank/DDBJ whole genome shotgun (WGS) entry which is preliminary data.</text>
</comment>
<accession>A0A2C6L268</accession>
<dbReference type="Gene3D" id="3.90.640.70">
    <property type="match status" value="4"/>
</dbReference>
<evidence type="ECO:0000313" key="2">
    <source>
        <dbReference type="EMBL" id="PHJ22158.1"/>
    </source>
</evidence>
<dbReference type="AlphaFoldDB" id="A0A2C6L268"/>
<dbReference type="EMBL" id="MIGC01001797">
    <property type="protein sequence ID" value="PHJ22158.1"/>
    <property type="molecule type" value="Genomic_DNA"/>
</dbReference>
<dbReference type="VEuPathDB" id="ToxoDB:CSUI_003991"/>
<sequence length="459" mass="49829">MKPVVACSLLAALLAGVEGLRYGPAERDLVAPSAVSFQDQVEEVGARVSTLQSELDAWCNNYYKKLCSGGNKAFCDKTALARYGKGISSQQTNQWRCYTNDSLNPGGREVQCVDDCGHYFPCLGVINAKTTAHATAQSDITNFIQKAVPKYCSPIQAAGDKFCDSVVKGSVARKDTGRTGQETSQWRCYERASLTYEASGICKDNCGGERLCPGGRSETQGDLAKEHFTREAELQKAFTDQSAPCDSLCVPTPINPPVCVTDENLLQNTKRSKAQAMIDDECQKQFDLNCRSGHTSFCDKVAVARKDKGRAGSQAKAEWRCYSLSELDFRGASSMCIDECGQELRCQGGVKGEQSVEHTTWQQLPMLIGLATEKFCSARQASANDYCDEVLPGTVARYEAGSGDIEPSWRCIDKKELRLDAESKCADECDGLVTCAGGRSSKSDSPACMTALRCTLDTV</sequence>
<dbReference type="PRINTS" id="PR01744">
    <property type="entry name" value="MIC1MICRNEME"/>
</dbReference>
<protein>
    <submittedName>
        <fullName evidence="2">Microneme protein 13</fullName>
    </submittedName>
</protein>
<dbReference type="RefSeq" id="XP_067923835.1">
    <property type="nucleotide sequence ID" value="XM_068064186.1"/>
</dbReference>
<gene>
    <name evidence="2" type="ORF">CSUI_003991</name>
</gene>
<evidence type="ECO:0000256" key="1">
    <source>
        <dbReference type="SAM" id="SignalP"/>
    </source>
</evidence>
<keyword evidence="3" id="KW-1185">Reference proteome</keyword>